<dbReference type="Pfam" id="PF14273">
    <property type="entry name" value="DUF4360"/>
    <property type="match status" value="1"/>
</dbReference>
<feature type="chain" id="PRO_5040432980" description="Secreted protein" evidence="1">
    <location>
        <begin position="25"/>
        <end position="202"/>
    </location>
</feature>
<evidence type="ECO:0008006" key="4">
    <source>
        <dbReference type="Google" id="ProtNLM"/>
    </source>
</evidence>
<comment type="caution">
    <text evidence="2">The sequence shown here is derived from an EMBL/GenBank/DDBJ whole genome shotgun (WGS) entry which is preliminary data.</text>
</comment>
<sequence length="202" mass="21288">MKYSIAPLALAAISMASPVPDAVASPPSVKISNVVSGGSGCPQGSIDVSYTDNAILPIRFSKDFTASVGPNVSPDNSRKNCQLNIALQFSPGFSYSIYSADYSGYGDLDSGVKGVVKSNYYFSGEQAQSSTSLGLQGPFSGRYTKHDDLDIAVWSPCGSSANLNVNTEVALTPLGSSACGTLAATKENVRFTQQLYIKWRQC</sequence>
<evidence type="ECO:0000256" key="1">
    <source>
        <dbReference type="SAM" id="SignalP"/>
    </source>
</evidence>
<gene>
    <name evidence="2" type="ORF">EJ04DRAFT_461652</name>
</gene>
<protein>
    <recommendedName>
        <fullName evidence="4">Secreted protein</fullName>
    </recommendedName>
</protein>
<name>A0A9P4R0D1_9PLEO</name>
<feature type="signal peptide" evidence="1">
    <location>
        <begin position="1"/>
        <end position="24"/>
    </location>
</feature>
<dbReference type="InterPro" id="IPR025649">
    <property type="entry name" value="DUF4360"/>
</dbReference>
<keyword evidence="1" id="KW-0732">Signal</keyword>
<evidence type="ECO:0000313" key="2">
    <source>
        <dbReference type="EMBL" id="KAF2737148.1"/>
    </source>
</evidence>
<dbReference type="EMBL" id="ML996118">
    <property type="protein sequence ID" value="KAF2737148.1"/>
    <property type="molecule type" value="Genomic_DNA"/>
</dbReference>
<keyword evidence="3" id="KW-1185">Reference proteome</keyword>
<dbReference type="Proteomes" id="UP000799444">
    <property type="component" value="Unassembled WGS sequence"/>
</dbReference>
<organism evidence="2 3">
    <name type="scientific">Polyplosphaeria fusca</name>
    <dbReference type="NCBI Taxonomy" id="682080"/>
    <lineage>
        <taxon>Eukaryota</taxon>
        <taxon>Fungi</taxon>
        <taxon>Dikarya</taxon>
        <taxon>Ascomycota</taxon>
        <taxon>Pezizomycotina</taxon>
        <taxon>Dothideomycetes</taxon>
        <taxon>Pleosporomycetidae</taxon>
        <taxon>Pleosporales</taxon>
        <taxon>Tetraplosphaeriaceae</taxon>
        <taxon>Polyplosphaeria</taxon>
    </lineage>
</organism>
<accession>A0A9P4R0D1</accession>
<reference evidence="2" key="1">
    <citation type="journal article" date="2020" name="Stud. Mycol.">
        <title>101 Dothideomycetes genomes: a test case for predicting lifestyles and emergence of pathogens.</title>
        <authorList>
            <person name="Haridas S."/>
            <person name="Albert R."/>
            <person name="Binder M."/>
            <person name="Bloem J."/>
            <person name="Labutti K."/>
            <person name="Salamov A."/>
            <person name="Andreopoulos B."/>
            <person name="Baker S."/>
            <person name="Barry K."/>
            <person name="Bills G."/>
            <person name="Bluhm B."/>
            <person name="Cannon C."/>
            <person name="Castanera R."/>
            <person name="Culley D."/>
            <person name="Daum C."/>
            <person name="Ezra D."/>
            <person name="Gonzalez J."/>
            <person name="Henrissat B."/>
            <person name="Kuo A."/>
            <person name="Liang C."/>
            <person name="Lipzen A."/>
            <person name="Lutzoni F."/>
            <person name="Magnuson J."/>
            <person name="Mondo S."/>
            <person name="Nolan M."/>
            <person name="Ohm R."/>
            <person name="Pangilinan J."/>
            <person name="Park H.-J."/>
            <person name="Ramirez L."/>
            <person name="Alfaro M."/>
            <person name="Sun H."/>
            <person name="Tritt A."/>
            <person name="Yoshinaga Y."/>
            <person name="Zwiers L.-H."/>
            <person name="Turgeon B."/>
            <person name="Goodwin S."/>
            <person name="Spatafora J."/>
            <person name="Crous P."/>
            <person name="Grigoriev I."/>
        </authorList>
    </citation>
    <scope>NUCLEOTIDE SEQUENCE</scope>
    <source>
        <strain evidence="2">CBS 125425</strain>
    </source>
</reference>
<dbReference type="PANTHER" id="PTHR38847">
    <property type="match status" value="1"/>
</dbReference>
<proteinExistence type="predicted"/>
<dbReference type="OrthoDB" id="152248at2759"/>
<dbReference type="PANTHER" id="PTHR38847:SF1">
    <property type="entry name" value="PSEUDOURIDINE SYNTHASE RSUA_RLUA-LIKE DOMAIN-CONTAINING PROTEIN"/>
    <property type="match status" value="1"/>
</dbReference>
<dbReference type="AlphaFoldDB" id="A0A9P4R0D1"/>
<evidence type="ECO:0000313" key="3">
    <source>
        <dbReference type="Proteomes" id="UP000799444"/>
    </source>
</evidence>